<reference evidence="1" key="1">
    <citation type="submission" date="2017-04" db="EMBL/GenBank/DDBJ databases">
        <authorList>
            <person name="Varghese N."/>
            <person name="Submissions S."/>
        </authorList>
    </citation>
    <scope>NUCLEOTIDE SEQUENCE</scope>
    <source>
        <strain evidence="1">WTE2008</strain>
    </source>
</reference>
<comment type="caution">
    <text evidence="1">The sequence shown here is derived from an EMBL/GenBank/DDBJ whole genome shotgun (WGS) entry which is preliminary data.</text>
</comment>
<organism evidence="1 2">
    <name type="scientific">Aristaeella lactis</name>
    <dbReference type="NCBI Taxonomy" id="3046383"/>
    <lineage>
        <taxon>Bacteria</taxon>
        <taxon>Bacillati</taxon>
        <taxon>Bacillota</taxon>
        <taxon>Clostridia</taxon>
        <taxon>Eubacteriales</taxon>
        <taxon>Aristaeellaceae</taxon>
        <taxon>Aristaeella</taxon>
    </lineage>
</organism>
<name>A0AC61PPI7_9FIRM</name>
<evidence type="ECO:0000313" key="2">
    <source>
        <dbReference type="Proteomes" id="UP000192328"/>
    </source>
</evidence>
<proteinExistence type="predicted"/>
<protein>
    <submittedName>
        <fullName evidence="1">PAP2 superfamily protein</fullName>
    </submittedName>
</protein>
<evidence type="ECO:0000313" key="1">
    <source>
        <dbReference type="EMBL" id="SMC82897.1"/>
    </source>
</evidence>
<accession>A0AC61PPI7</accession>
<dbReference type="Proteomes" id="UP000192328">
    <property type="component" value="Unassembled WGS sequence"/>
</dbReference>
<gene>
    <name evidence="1" type="ORF">SAMN06297397_2743</name>
</gene>
<dbReference type="EMBL" id="FWXZ01000007">
    <property type="protein sequence ID" value="SMC82897.1"/>
    <property type="molecule type" value="Genomic_DNA"/>
</dbReference>
<sequence length="313" mass="35076">MGNIFYFDWEVDLIEWLQKAAGSIGQTVSKAVTFVGGETVTLLILLIMLFCYNKEAGKRCGFTIVAASMWYPMIKNIVMRVRPYMAHPERVEAMTVVEADADPMDILQQGYSFPSGHSATAVSMYGSIAREVRKKWMWWLAVLLPLLIGLSRFTVGVHYPTDVLAGWAVGLAAIAFSAVLHKKVKREWVRSAILLAVTLPGIFWCTSRDYFTSLGLLIGMVTVYPYERKHIGFKDTRNVWAMILRLAGAFAIYAVLNTVLKLPFSSEWLNSGTLAANLIRAARYAIILFTIVGVYPRAFPFFEKIGKKGIHNS</sequence>
<keyword evidence="2" id="KW-1185">Reference proteome</keyword>